<dbReference type="CDD" id="cd13589">
    <property type="entry name" value="PBP2_polyamine_RpCGA009"/>
    <property type="match status" value="1"/>
</dbReference>
<dbReference type="Proteomes" id="UP000219621">
    <property type="component" value="Unassembled WGS sequence"/>
</dbReference>
<sequence>MSIVRKAIISAAAAAVVATAAGAAQARDLTVVSWGGAYQEAQKGIYFGPFTKETGVPMIDESWDGGIGVLRAKVQGGAATWDVVQVESEELELGCEEGLYEVLDWSKIGGRDAYLKAATHDCGVGAIVYDFVLGYDKDKLSDAPDGWADFFNTEKYPGKRALRQGPKTTLEIALIADGVKPAEVYDVLRTDEGVERAFKKLDTIRDDLIFWKAGAQPPQLLASGEVVMTSVYNGRIDAANKQDNRNFGIQWDGALYTVDSWVILAGSPNTEQAYKFLNFVGQPATQKQLPMAIAYGVTNKEAIKAVPEERAKDLPTYDANMANAVQISDAFWLENVDRLTERFNKWAATQ</sequence>
<feature type="chain" id="PRO_5012561027" evidence="2">
    <location>
        <begin position="27"/>
        <end position="350"/>
    </location>
</feature>
<dbReference type="InterPro" id="IPR006059">
    <property type="entry name" value="SBP"/>
</dbReference>
<proteinExistence type="predicted"/>
<keyword evidence="4" id="KW-1185">Reference proteome</keyword>
<dbReference type="OrthoDB" id="9815444at2"/>
<dbReference type="EMBL" id="OCNJ01000011">
    <property type="protein sequence ID" value="SOD99978.1"/>
    <property type="molecule type" value="Genomic_DNA"/>
</dbReference>
<keyword evidence="1 2" id="KW-0732">Signal</keyword>
<dbReference type="AlphaFoldDB" id="A0A286GWR6"/>
<evidence type="ECO:0000256" key="2">
    <source>
        <dbReference type="SAM" id="SignalP"/>
    </source>
</evidence>
<name>A0A286GWR6_9PROT</name>
<evidence type="ECO:0000256" key="1">
    <source>
        <dbReference type="ARBA" id="ARBA00022729"/>
    </source>
</evidence>
<feature type="signal peptide" evidence="2">
    <location>
        <begin position="1"/>
        <end position="26"/>
    </location>
</feature>
<dbReference type="SUPFAM" id="SSF53850">
    <property type="entry name" value="Periplasmic binding protein-like II"/>
    <property type="match status" value="1"/>
</dbReference>
<protein>
    <submittedName>
        <fullName evidence="3">Putative spermidine/putrescine transport system substrate-binding protein</fullName>
    </submittedName>
</protein>
<gene>
    <name evidence="3" type="ORF">SAMN05421508_11112</name>
</gene>
<dbReference type="Gene3D" id="3.40.190.10">
    <property type="entry name" value="Periplasmic binding protein-like II"/>
    <property type="match status" value="2"/>
</dbReference>
<dbReference type="PANTHER" id="PTHR30222:SF2">
    <property type="entry name" value="ABC TRANSPORTER SUBSTRATE-BINDING PROTEIN"/>
    <property type="match status" value="1"/>
</dbReference>
<dbReference type="RefSeq" id="WP_097281000.1">
    <property type="nucleotide sequence ID" value="NZ_OCNJ01000011.1"/>
</dbReference>
<accession>A0A286GWR6</accession>
<evidence type="ECO:0000313" key="4">
    <source>
        <dbReference type="Proteomes" id="UP000219621"/>
    </source>
</evidence>
<dbReference type="PANTHER" id="PTHR30222">
    <property type="entry name" value="SPERMIDINE/PUTRESCINE-BINDING PERIPLASMIC PROTEIN"/>
    <property type="match status" value="1"/>
</dbReference>
<dbReference type="Pfam" id="PF13416">
    <property type="entry name" value="SBP_bac_8"/>
    <property type="match status" value="1"/>
</dbReference>
<evidence type="ECO:0000313" key="3">
    <source>
        <dbReference type="EMBL" id="SOD99978.1"/>
    </source>
</evidence>
<reference evidence="3 4" key="1">
    <citation type="submission" date="2017-09" db="EMBL/GenBank/DDBJ databases">
        <authorList>
            <person name="Ehlers B."/>
            <person name="Leendertz F.H."/>
        </authorList>
    </citation>
    <scope>NUCLEOTIDE SEQUENCE [LARGE SCALE GENOMIC DNA]</scope>
    <source>
        <strain evidence="3 4">USBA 140</strain>
    </source>
</reference>
<organism evidence="3 4">
    <name type="scientific">Caenispirillum bisanense</name>
    <dbReference type="NCBI Taxonomy" id="414052"/>
    <lineage>
        <taxon>Bacteria</taxon>
        <taxon>Pseudomonadati</taxon>
        <taxon>Pseudomonadota</taxon>
        <taxon>Alphaproteobacteria</taxon>
        <taxon>Rhodospirillales</taxon>
        <taxon>Novispirillaceae</taxon>
        <taxon>Caenispirillum</taxon>
    </lineage>
</organism>